<organism evidence="2">
    <name type="scientific">marine metagenome</name>
    <dbReference type="NCBI Taxonomy" id="408172"/>
    <lineage>
        <taxon>unclassified sequences</taxon>
        <taxon>metagenomes</taxon>
        <taxon>ecological metagenomes</taxon>
    </lineage>
</organism>
<dbReference type="InterPro" id="IPR041628">
    <property type="entry name" value="ChlI/MoxR_AAA_lid"/>
</dbReference>
<dbReference type="InterPro" id="IPR003593">
    <property type="entry name" value="AAA+_ATPase"/>
</dbReference>
<dbReference type="Pfam" id="PF17863">
    <property type="entry name" value="AAA_lid_2"/>
    <property type="match status" value="1"/>
</dbReference>
<protein>
    <recommendedName>
        <fullName evidence="1">AAA+ ATPase domain-containing protein</fullName>
    </recommendedName>
</protein>
<evidence type="ECO:0000313" key="2">
    <source>
        <dbReference type="EMBL" id="SVA00726.1"/>
    </source>
</evidence>
<proteinExistence type="predicted"/>
<accession>A0A381S9L6</accession>
<feature type="domain" description="AAA+ ATPase" evidence="1">
    <location>
        <begin position="54"/>
        <end position="197"/>
    </location>
</feature>
<dbReference type="GO" id="GO:0005524">
    <property type="term" value="F:ATP binding"/>
    <property type="evidence" value="ECO:0007669"/>
    <property type="project" value="InterPro"/>
</dbReference>
<dbReference type="Pfam" id="PF07726">
    <property type="entry name" value="AAA_3"/>
    <property type="match status" value="1"/>
</dbReference>
<reference evidence="2" key="1">
    <citation type="submission" date="2018-05" db="EMBL/GenBank/DDBJ databases">
        <authorList>
            <person name="Lanie J.A."/>
            <person name="Ng W.-L."/>
            <person name="Kazmierczak K.M."/>
            <person name="Andrzejewski T.M."/>
            <person name="Davidsen T.M."/>
            <person name="Wayne K.J."/>
            <person name="Tettelin H."/>
            <person name="Glass J.I."/>
            <person name="Rusch D."/>
            <person name="Podicherti R."/>
            <person name="Tsui H.-C.T."/>
            <person name="Winkler M.E."/>
        </authorList>
    </citation>
    <scope>NUCLEOTIDE SEQUENCE</scope>
</reference>
<dbReference type="EMBL" id="UINC01002830">
    <property type="protein sequence ID" value="SVA00726.1"/>
    <property type="molecule type" value="Genomic_DNA"/>
</dbReference>
<name>A0A381S9L6_9ZZZZ</name>
<dbReference type="Gene3D" id="3.40.50.300">
    <property type="entry name" value="P-loop containing nucleotide triphosphate hydrolases"/>
    <property type="match status" value="1"/>
</dbReference>
<dbReference type="InterPro" id="IPR050764">
    <property type="entry name" value="CbbQ/NirQ/NorQ/GpvN"/>
</dbReference>
<dbReference type="SMART" id="SM00382">
    <property type="entry name" value="AAA"/>
    <property type="match status" value="1"/>
</dbReference>
<dbReference type="InterPro" id="IPR011703">
    <property type="entry name" value="ATPase_AAA-3"/>
</dbReference>
<dbReference type="PIRSF" id="PIRSF002849">
    <property type="entry name" value="AAA_ATPase_chaperone_MoxR_prd"/>
    <property type="match status" value="1"/>
</dbReference>
<evidence type="ECO:0000259" key="1">
    <source>
        <dbReference type="SMART" id="SM00382"/>
    </source>
</evidence>
<sequence length="346" mass="38401">MQPDLQDAIDFHEAIVTEGAKALVGYEREKALANMVLLAEIPTTYDPEEQRQVNAGNLLLRGVPGVGKTFFGVILAAISGARFARLQGRADLQPTEVVGFQMINPATGEFITEFGPLASAEVILLDEINRIPLKSQSAFLEGLQDRSVTVGKETYQLPTFSFAIATMNPIELGQGTFPLSEAATDRFAIMVNIGYLPPEEEQKLVTFDFKKVHLKGLMSKERVLDLRSKIGEQVFLHEALGKYIRRLVAATRPYSPETDWLQHSPSPLVEQYVDLGGSPRATICWGRLVKVWALLSGHRSEVYPEDIQELARYVLGHRLWLAPHAANRDIRAETVIQDVIDTVAIP</sequence>
<dbReference type="PANTHER" id="PTHR42759:SF6">
    <property type="entry name" value="REGULATORY PROTEIN-RELATED"/>
    <property type="match status" value="1"/>
</dbReference>
<dbReference type="GO" id="GO:0016887">
    <property type="term" value="F:ATP hydrolysis activity"/>
    <property type="evidence" value="ECO:0007669"/>
    <property type="project" value="InterPro"/>
</dbReference>
<dbReference type="InterPro" id="IPR027417">
    <property type="entry name" value="P-loop_NTPase"/>
</dbReference>
<gene>
    <name evidence="2" type="ORF">METZ01_LOCUS53580</name>
</gene>
<dbReference type="AlphaFoldDB" id="A0A381S9L6"/>
<dbReference type="PANTHER" id="PTHR42759">
    <property type="entry name" value="MOXR FAMILY PROTEIN"/>
    <property type="match status" value="1"/>
</dbReference>
<dbReference type="CDD" id="cd00009">
    <property type="entry name" value="AAA"/>
    <property type="match status" value="1"/>
</dbReference>
<dbReference type="SUPFAM" id="SSF52540">
    <property type="entry name" value="P-loop containing nucleoside triphosphate hydrolases"/>
    <property type="match status" value="1"/>
</dbReference>
<dbReference type="Gene3D" id="1.10.8.80">
    <property type="entry name" value="Magnesium chelatase subunit I, C-Terminal domain"/>
    <property type="match status" value="1"/>
</dbReference>